<evidence type="ECO:0000256" key="11">
    <source>
        <dbReference type="ARBA" id="ARBA00023136"/>
    </source>
</evidence>
<keyword evidence="6 17" id="KW-0812">Transmembrane</keyword>
<dbReference type="InterPro" id="IPR050650">
    <property type="entry name" value="Type-II_Cytokine-TF_Rcpt"/>
</dbReference>
<evidence type="ECO:0000256" key="1">
    <source>
        <dbReference type="ARBA" id="ARBA00002201"/>
    </source>
</evidence>
<keyword evidence="11 17" id="KW-0472">Membrane</keyword>
<dbReference type="CDD" id="cd00063">
    <property type="entry name" value="FN3"/>
    <property type="match status" value="1"/>
</dbReference>
<dbReference type="Pfam" id="PF09294">
    <property type="entry name" value="Interfer-bind"/>
    <property type="match status" value="1"/>
</dbReference>
<evidence type="ECO:0000256" key="18">
    <source>
        <dbReference type="SAM" id="SignalP"/>
    </source>
</evidence>
<feature type="transmembrane region" description="Helical" evidence="17">
    <location>
        <begin position="242"/>
        <end position="268"/>
    </location>
</feature>
<reference evidence="22" key="1">
    <citation type="submission" date="2025-08" db="UniProtKB">
        <authorList>
            <consortium name="RefSeq"/>
        </authorList>
    </citation>
    <scope>IDENTIFICATION</scope>
    <source>
        <tissue evidence="22">Sperm</tissue>
    </source>
</reference>
<evidence type="ECO:0000256" key="5">
    <source>
        <dbReference type="ARBA" id="ARBA00018722"/>
    </source>
</evidence>
<evidence type="ECO:0000256" key="13">
    <source>
        <dbReference type="ARBA" id="ARBA00023157"/>
    </source>
</evidence>
<evidence type="ECO:0000313" key="21">
    <source>
        <dbReference type="Proteomes" id="UP001318040"/>
    </source>
</evidence>
<dbReference type="FunFam" id="2.60.40.10:FF:000899">
    <property type="entry name" value="Tissue factor"/>
    <property type="match status" value="1"/>
</dbReference>
<feature type="domain" description="Interferon/interleukin receptor" evidence="20">
    <location>
        <begin position="128"/>
        <end position="234"/>
    </location>
</feature>
<dbReference type="SUPFAM" id="SSF49265">
    <property type="entry name" value="Fibronectin type III"/>
    <property type="match status" value="2"/>
</dbReference>
<dbReference type="GO" id="GO:0004896">
    <property type="term" value="F:cytokine receptor activity"/>
    <property type="evidence" value="ECO:0007669"/>
    <property type="project" value="TreeGrafter"/>
</dbReference>
<dbReference type="InterPro" id="IPR015373">
    <property type="entry name" value="Interferon/interleukin_rcp_dom"/>
</dbReference>
<sequence>MESVTTCVAVTWLLLMACTPPGSGSGSPPVPTNLSFVSVNFKTLLEWQVEDTGIPVTYDVELLGATWTTWEQKAECTDSIETTCDLTSIMADPRLSYRARVRAIPGGSSAVHTVPWVMSPSFVPYDNTELGKPQFEAVGRNGSIQMKVADLLTPYFNIDGSHKTMGDIYKGDLHYHLTYWKDGSSGRKDYQSRQAAFTLTGLDEGQLYCFHVQLLVDADNTERRGEESDVKCVRSGIAKPDYAWIFLVAAGITALIIGVALIVLIVWLCHRCRQQRKSERNGTVVSYTAAASQRG</sequence>
<comment type="similarity">
    <text evidence="3">Belongs to the tissue factor family.</text>
</comment>
<dbReference type="InterPro" id="IPR001187">
    <property type="entry name" value="Tissue_factor"/>
</dbReference>
<feature type="signal peptide" evidence="18">
    <location>
        <begin position="1"/>
        <end position="24"/>
    </location>
</feature>
<dbReference type="RefSeq" id="XP_032812875.1">
    <property type="nucleotide sequence ID" value="XM_032956984.1"/>
</dbReference>
<organism evidence="21 22">
    <name type="scientific">Petromyzon marinus</name>
    <name type="common">Sea lamprey</name>
    <dbReference type="NCBI Taxonomy" id="7757"/>
    <lineage>
        <taxon>Eukaryota</taxon>
        <taxon>Metazoa</taxon>
        <taxon>Chordata</taxon>
        <taxon>Craniata</taxon>
        <taxon>Vertebrata</taxon>
        <taxon>Cyclostomata</taxon>
        <taxon>Hyperoartia</taxon>
        <taxon>Petromyzontiformes</taxon>
        <taxon>Petromyzontidae</taxon>
        <taxon>Petromyzon</taxon>
    </lineage>
</organism>
<evidence type="ECO:0000256" key="10">
    <source>
        <dbReference type="ARBA" id="ARBA00023084"/>
    </source>
</evidence>
<dbReference type="PANTHER" id="PTHR20859:SF22">
    <property type="entry name" value="TISSUE FACTOR"/>
    <property type="match status" value="1"/>
</dbReference>
<comment type="function">
    <text evidence="1">Initiates blood coagulation by forming a complex with circulating factor VII or VIIa. The [TF:VIIa] complex activates factors IX or X by specific limited proteolysis. TF plays a role in normal hemostasis by initiating the cell-surface assembly and propagation of the coagulation protease cascade.</text>
</comment>
<dbReference type="Pfam" id="PF01108">
    <property type="entry name" value="Tissue_fac"/>
    <property type="match status" value="1"/>
</dbReference>
<evidence type="ECO:0000256" key="2">
    <source>
        <dbReference type="ARBA" id="ARBA00004479"/>
    </source>
</evidence>
<evidence type="ECO:0000313" key="22">
    <source>
        <dbReference type="RefSeq" id="XP_032812875.1"/>
    </source>
</evidence>
<accession>A0AAJ7T7X0</accession>
<keyword evidence="9 17" id="KW-1133">Transmembrane helix</keyword>
<dbReference type="GO" id="GO:0007596">
    <property type="term" value="P:blood coagulation"/>
    <property type="evidence" value="ECO:0007669"/>
    <property type="project" value="UniProtKB-KW"/>
</dbReference>
<dbReference type="Proteomes" id="UP001318040">
    <property type="component" value="Chromosome 1"/>
</dbReference>
<evidence type="ECO:0000256" key="16">
    <source>
        <dbReference type="ARBA" id="ARBA00031171"/>
    </source>
</evidence>
<evidence type="ECO:0000256" key="17">
    <source>
        <dbReference type="SAM" id="Phobius"/>
    </source>
</evidence>
<keyword evidence="12" id="KW-0564">Palmitate</keyword>
<evidence type="ECO:0000256" key="12">
    <source>
        <dbReference type="ARBA" id="ARBA00023139"/>
    </source>
</evidence>
<dbReference type="InterPro" id="IPR036116">
    <property type="entry name" value="FN3_sf"/>
</dbReference>
<dbReference type="KEGG" id="pmrn:116943769"/>
<dbReference type="PRINTS" id="PR00346">
    <property type="entry name" value="TISSUEFACTOR"/>
</dbReference>
<evidence type="ECO:0000256" key="8">
    <source>
        <dbReference type="ARBA" id="ARBA00022729"/>
    </source>
</evidence>
<dbReference type="InterPro" id="IPR013783">
    <property type="entry name" value="Ig-like_fold"/>
</dbReference>
<evidence type="ECO:0000256" key="4">
    <source>
        <dbReference type="ARBA" id="ARBA00011184"/>
    </source>
</evidence>
<gene>
    <name evidence="22" type="primary">LOC116943769</name>
</gene>
<evidence type="ECO:0000256" key="14">
    <source>
        <dbReference type="ARBA" id="ARBA00023180"/>
    </source>
</evidence>
<dbReference type="PANTHER" id="PTHR20859">
    <property type="entry name" value="INTERFERON/INTERLEUKIN RECEPTOR"/>
    <property type="match status" value="1"/>
</dbReference>
<keyword evidence="15" id="KW-0449">Lipoprotein</keyword>
<keyword evidence="13" id="KW-1015">Disulfide bond</keyword>
<name>A0AAJ7T7X0_PETMA</name>
<keyword evidence="14" id="KW-0325">Glycoprotein</keyword>
<dbReference type="GO" id="GO:0005886">
    <property type="term" value="C:plasma membrane"/>
    <property type="evidence" value="ECO:0007669"/>
    <property type="project" value="TreeGrafter"/>
</dbReference>
<dbReference type="GeneID" id="116943769"/>
<keyword evidence="21" id="KW-1185">Reference proteome</keyword>
<evidence type="ECO:0000256" key="6">
    <source>
        <dbReference type="ARBA" id="ARBA00022692"/>
    </source>
</evidence>
<evidence type="ECO:0000256" key="7">
    <source>
        <dbReference type="ARBA" id="ARBA00022696"/>
    </source>
</evidence>
<evidence type="ECO:0000256" key="9">
    <source>
        <dbReference type="ARBA" id="ARBA00022989"/>
    </source>
</evidence>
<evidence type="ECO:0000256" key="15">
    <source>
        <dbReference type="ARBA" id="ARBA00023288"/>
    </source>
</evidence>
<dbReference type="AlphaFoldDB" id="A0AAJ7T7X0"/>
<evidence type="ECO:0000259" key="20">
    <source>
        <dbReference type="Pfam" id="PF09294"/>
    </source>
</evidence>
<keyword evidence="8 18" id="KW-0732">Signal</keyword>
<feature type="domain" description="Fibronectin type-III" evidence="19">
    <location>
        <begin position="11"/>
        <end position="108"/>
    </location>
</feature>
<dbReference type="InterPro" id="IPR003961">
    <property type="entry name" value="FN3_dom"/>
</dbReference>
<comment type="subcellular location">
    <subcellularLocation>
        <location evidence="2">Membrane</location>
        <topology evidence="2">Single-pass type I membrane protein</topology>
    </subcellularLocation>
</comment>
<dbReference type="Gene3D" id="2.60.40.10">
    <property type="entry name" value="Immunoglobulins"/>
    <property type="match status" value="1"/>
</dbReference>
<keyword evidence="10" id="KW-0094">Blood coagulation</keyword>
<keyword evidence="7" id="KW-0356">Hemostasis</keyword>
<evidence type="ECO:0000259" key="19">
    <source>
        <dbReference type="Pfam" id="PF01108"/>
    </source>
</evidence>
<evidence type="ECO:0000256" key="3">
    <source>
        <dbReference type="ARBA" id="ARBA00009197"/>
    </source>
</evidence>
<feature type="chain" id="PRO_5042558870" description="Tissue factor" evidence="18">
    <location>
        <begin position="25"/>
        <end position="295"/>
    </location>
</feature>
<proteinExistence type="inferred from homology"/>
<comment type="subunit">
    <text evidence="4">Interacts with HSPE; the interaction, inhibited by heparin, promotes the generation of activated factor X and activates coagulation in the presence of activated factor VII.</text>
</comment>
<protein>
    <recommendedName>
        <fullName evidence="5">Tissue factor</fullName>
    </recommendedName>
    <alternativeName>
        <fullName evidence="16">Coagulation factor III</fullName>
    </alternativeName>
</protein>